<dbReference type="PROSITE" id="PS00798">
    <property type="entry name" value="ALDOKETO_REDUCTASE_1"/>
    <property type="match status" value="1"/>
</dbReference>
<dbReference type="InterPro" id="IPR018170">
    <property type="entry name" value="Aldo/ket_reductase_CS"/>
</dbReference>
<accession>A0ABZ0IY39</accession>
<dbReference type="RefSeq" id="WP_317492166.1">
    <property type="nucleotide sequence ID" value="NZ_CP136051.1"/>
</dbReference>
<dbReference type="Pfam" id="PF00248">
    <property type="entry name" value="Aldo_ket_red"/>
    <property type="match status" value="1"/>
</dbReference>
<dbReference type="InterPro" id="IPR020471">
    <property type="entry name" value="AKR"/>
</dbReference>
<dbReference type="PROSITE" id="PS00062">
    <property type="entry name" value="ALDOKETO_REDUCTASE_2"/>
    <property type="match status" value="1"/>
</dbReference>
<dbReference type="InterPro" id="IPR036812">
    <property type="entry name" value="NAD(P)_OxRdtase_dom_sf"/>
</dbReference>
<name>A0ABZ0IY39_9BACT</name>
<feature type="domain" description="NADP-dependent oxidoreductase" evidence="1">
    <location>
        <begin position="15"/>
        <end position="290"/>
    </location>
</feature>
<proteinExistence type="predicted"/>
<organism evidence="2 3">
    <name type="scientific">Imperialibacter roseus</name>
    <dbReference type="NCBI Taxonomy" id="1324217"/>
    <lineage>
        <taxon>Bacteria</taxon>
        <taxon>Pseudomonadati</taxon>
        <taxon>Bacteroidota</taxon>
        <taxon>Cytophagia</taxon>
        <taxon>Cytophagales</taxon>
        <taxon>Flammeovirgaceae</taxon>
        <taxon>Imperialibacter</taxon>
    </lineage>
</organism>
<protein>
    <submittedName>
        <fullName evidence="2">Aldo/keto reductase</fullName>
    </submittedName>
</protein>
<dbReference type="SUPFAM" id="SSF51430">
    <property type="entry name" value="NAD(P)-linked oxidoreductase"/>
    <property type="match status" value="1"/>
</dbReference>
<dbReference type="Gene3D" id="3.20.20.100">
    <property type="entry name" value="NADP-dependent oxidoreductase domain"/>
    <property type="match status" value="1"/>
</dbReference>
<sequence>MKHLNFRNGDQMPAIGLGTWKAAPGDVYKAVREAIKIGYRHFDCAHIYGNEDEIGTAFADAFKAGEIKREELWVTSKLWNNSHRKDQVEPALKVTLKNLQLDYLDLYLIHWPVALQEGIGFPASPADFIPIDQLPLTVTWSGMEAVAKQGLTKHIGVSNFNIKNLKVISEGATIIPEANQLELHPYLQQNELVDYCKKNEIVVTGYSPLGSSDRPARLIKESDPTLLENEVIKQIAATKNCSPAQVLLSWAVTRGTSAIPKSVNPKRLKENLESAAIELSTDDLKRIADLDLNFRYINGETWASPGSPYTLEYLWGK</sequence>
<reference evidence="2 3" key="1">
    <citation type="journal article" date="2023" name="Microbiol. Resour. Announc.">
        <title>Complete Genome Sequence of Imperialibacter roseus strain P4T.</title>
        <authorList>
            <person name="Tizabi D.R."/>
            <person name="Bachvaroff T."/>
            <person name="Hill R.T."/>
        </authorList>
    </citation>
    <scope>NUCLEOTIDE SEQUENCE [LARGE SCALE GENOMIC DNA]</scope>
    <source>
        <strain evidence="2 3">P4T</strain>
    </source>
</reference>
<dbReference type="InterPro" id="IPR023210">
    <property type="entry name" value="NADP_OxRdtase_dom"/>
</dbReference>
<evidence type="ECO:0000313" key="2">
    <source>
        <dbReference type="EMBL" id="WOK09551.1"/>
    </source>
</evidence>
<evidence type="ECO:0000259" key="1">
    <source>
        <dbReference type="Pfam" id="PF00248"/>
    </source>
</evidence>
<dbReference type="PRINTS" id="PR00069">
    <property type="entry name" value="ALDKETRDTASE"/>
</dbReference>
<dbReference type="PANTHER" id="PTHR11732">
    <property type="entry name" value="ALDO/KETO REDUCTASE"/>
    <property type="match status" value="1"/>
</dbReference>
<evidence type="ECO:0000313" key="3">
    <source>
        <dbReference type="Proteomes" id="UP001302349"/>
    </source>
</evidence>
<dbReference type="PIRSF" id="PIRSF000097">
    <property type="entry name" value="AKR"/>
    <property type="match status" value="1"/>
</dbReference>
<dbReference type="EMBL" id="CP136051">
    <property type="protein sequence ID" value="WOK09551.1"/>
    <property type="molecule type" value="Genomic_DNA"/>
</dbReference>
<gene>
    <name evidence="2" type="ORF">RT717_12970</name>
</gene>
<keyword evidence="3" id="KW-1185">Reference proteome</keyword>
<dbReference type="Proteomes" id="UP001302349">
    <property type="component" value="Chromosome"/>
</dbReference>